<dbReference type="EMBL" id="CADCSY010000058">
    <property type="protein sequence ID" value="CAA9232933.1"/>
    <property type="molecule type" value="Genomic_DNA"/>
</dbReference>
<keyword evidence="2" id="KW-0808">Transferase</keyword>
<feature type="region of interest" description="Disordered" evidence="1">
    <location>
        <begin position="1"/>
        <end position="187"/>
    </location>
</feature>
<proteinExistence type="predicted"/>
<reference evidence="2" key="1">
    <citation type="submission" date="2020-02" db="EMBL/GenBank/DDBJ databases">
        <authorList>
            <person name="Meier V. D."/>
        </authorList>
    </citation>
    <scope>NUCLEOTIDE SEQUENCE</scope>
    <source>
        <strain evidence="2">AVDCRST_MAG20</strain>
    </source>
</reference>
<feature type="non-terminal residue" evidence="2">
    <location>
        <position position="1"/>
    </location>
</feature>
<accession>A0A6J4HVB9</accession>
<name>A0A6J4HVB9_9ACTN</name>
<keyword evidence="2" id="KW-0012">Acyltransferase</keyword>
<evidence type="ECO:0000256" key="1">
    <source>
        <dbReference type="SAM" id="MobiDB-lite"/>
    </source>
</evidence>
<dbReference type="EC" id="2.3.1.-" evidence="2"/>
<dbReference type="GO" id="GO:0016746">
    <property type="term" value="F:acyltransferase activity"/>
    <property type="evidence" value="ECO:0007669"/>
    <property type="project" value="UniProtKB-KW"/>
</dbReference>
<gene>
    <name evidence="2" type="ORF">AVDCRST_MAG20-1321</name>
</gene>
<feature type="non-terminal residue" evidence="2">
    <location>
        <position position="187"/>
    </location>
</feature>
<organism evidence="2">
    <name type="scientific">uncultured Acidimicrobiales bacterium</name>
    <dbReference type="NCBI Taxonomy" id="310071"/>
    <lineage>
        <taxon>Bacteria</taxon>
        <taxon>Bacillati</taxon>
        <taxon>Actinomycetota</taxon>
        <taxon>Acidimicrobiia</taxon>
        <taxon>Acidimicrobiales</taxon>
        <taxon>environmental samples</taxon>
    </lineage>
</organism>
<feature type="compositionally biased region" description="Basic and acidic residues" evidence="1">
    <location>
        <begin position="111"/>
        <end position="122"/>
    </location>
</feature>
<feature type="compositionally biased region" description="Basic residues" evidence="1">
    <location>
        <begin position="68"/>
        <end position="86"/>
    </location>
</feature>
<evidence type="ECO:0000313" key="2">
    <source>
        <dbReference type="EMBL" id="CAA9232933.1"/>
    </source>
</evidence>
<sequence length="187" mass="19373">GGDGCPGAGPRGPDRAPHGDASAPPPLGAADRGARLPEAVVARPVPLRARPAGHPLLPRGPGRAERGRLRRPAAGGRRRPRHHRGRGPGLAPPRDRHPDAAGAGPDGGAARLHEPDARGAGRERRRAGPVPSVRLRARRHPEGLLPGDQRGRDRHVGTRCGPARLRPAPRRHRGCAAGSHRGGGGAV</sequence>
<dbReference type="AlphaFoldDB" id="A0A6J4HVB9"/>
<feature type="compositionally biased region" description="Gly residues" evidence="1">
    <location>
        <begin position="1"/>
        <end position="10"/>
    </location>
</feature>
<protein>
    <submittedName>
        <fullName evidence="2">Ribosomal-protein-S18p-alanine acetyltransferase</fullName>
        <ecNumber evidence="2">2.3.1.-</ecNumber>
    </submittedName>
</protein>